<dbReference type="RefSeq" id="WP_013329146.1">
    <property type="nucleotide sequence ID" value="NC_014507.1"/>
</dbReference>
<proteinExistence type="predicted"/>
<feature type="domain" description="Response regulatory" evidence="3">
    <location>
        <begin position="3"/>
        <end position="117"/>
    </location>
</feature>
<dbReference type="STRING" id="679926.Mpet_1207"/>
<dbReference type="Pfam" id="PF00072">
    <property type="entry name" value="Response_reg"/>
    <property type="match status" value="1"/>
</dbReference>
<dbReference type="PANTHER" id="PTHR44591:SF20">
    <property type="entry name" value="PROTEIN PILH"/>
    <property type="match status" value="1"/>
</dbReference>
<dbReference type="GO" id="GO:0000160">
    <property type="term" value="P:phosphorelay signal transduction system"/>
    <property type="evidence" value="ECO:0007669"/>
    <property type="project" value="InterPro"/>
</dbReference>
<dbReference type="SUPFAM" id="SSF52172">
    <property type="entry name" value="CheY-like"/>
    <property type="match status" value="1"/>
</dbReference>
<dbReference type="eggNOG" id="arCOG02391">
    <property type="taxonomic scope" value="Archaea"/>
</dbReference>
<evidence type="ECO:0000313" key="4">
    <source>
        <dbReference type="EMBL" id="ADN35968.1"/>
    </source>
</evidence>
<sequence>MALILIVDDSQFQRTTISSILKKSGHEVIPAKGGVEGIELAIEKKPDLIILDLLMPEFDGFEVLKELKRKSVDIPVLIASADIQDTSHDLCMELGAADFINKPINHDKLTTAINRILGSRD</sequence>
<dbReference type="GeneID" id="9743673"/>
<dbReference type="OrthoDB" id="9652at2157"/>
<dbReference type="SMART" id="SM00448">
    <property type="entry name" value="REC"/>
    <property type="match status" value="1"/>
</dbReference>
<evidence type="ECO:0000259" key="3">
    <source>
        <dbReference type="PROSITE" id="PS50110"/>
    </source>
</evidence>
<dbReference type="KEGG" id="mpi:Mpet_1207"/>
<dbReference type="InterPro" id="IPR001789">
    <property type="entry name" value="Sig_transdc_resp-reg_receiver"/>
</dbReference>
<keyword evidence="1 2" id="KW-0597">Phosphoprotein</keyword>
<reference evidence="4 5" key="1">
    <citation type="journal article" date="2010" name="Stand. Genomic Sci.">
        <title>Complete genome sequence of Methanoplanus petrolearius type strain (SEBR 4847).</title>
        <authorList>
            <person name="Brambilla E."/>
            <person name="Djao O.D."/>
            <person name="Daligault H."/>
            <person name="Lapidus A."/>
            <person name="Lucas S."/>
            <person name="Hammon N."/>
            <person name="Nolan M."/>
            <person name="Tice H."/>
            <person name="Cheng J.F."/>
            <person name="Han C."/>
            <person name="Tapia R."/>
            <person name="Goodwin L."/>
            <person name="Pitluck S."/>
            <person name="Liolios K."/>
            <person name="Ivanova N."/>
            <person name="Mavromatis K."/>
            <person name="Mikhailova N."/>
            <person name="Pati A."/>
            <person name="Chen A."/>
            <person name="Palaniappan K."/>
            <person name="Land M."/>
            <person name="Hauser L."/>
            <person name="Chang Y.J."/>
            <person name="Jeffries C.D."/>
            <person name="Rohde M."/>
            <person name="Spring S."/>
            <person name="Sikorski J."/>
            <person name="Goker M."/>
            <person name="Woyke T."/>
            <person name="Bristow J."/>
            <person name="Eisen J.A."/>
            <person name="Markowitz V."/>
            <person name="Hugenholtz P."/>
            <person name="Kyrpides N.C."/>
            <person name="Klenk H.P."/>
        </authorList>
    </citation>
    <scope>NUCLEOTIDE SEQUENCE [LARGE SCALE GENOMIC DNA]</scope>
    <source>
        <strain evidence="5">DSM 11571 / OCM 486 / SEBR 4847</strain>
    </source>
</reference>
<gene>
    <name evidence="4" type="ordered locus">Mpet_1207</name>
</gene>
<dbReference type="AlphaFoldDB" id="E1RDL5"/>
<dbReference type="InterPro" id="IPR050595">
    <property type="entry name" value="Bact_response_regulator"/>
</dbReference>
<accession>E1RDL5</accession>
<evidence type="ECO:0000256" key="1">
    <source>
        <dbReference type="ARBA" id="ARBA00022553"/>
    </source>
</evidence>
<keyword evidence="5" id="KW-1185">Reference proteome</keyword>
<dbReference type="Gene3D" id="3.40.50.2300">
    <property type="match status" value="1"/>
</dbReference>
<protein>
    <submittedName>
        <fullName evidence="4">Response regulator receiver protein</fullName>
    </submittedName>
</protein>
<dbReference type="PANTHER" id="PTHR44591">
    <property type="entry name" value="STRESS RESPONSE REGULATOR PROTEIN 1"/>
    <property type="match status" value="1"/>
</dbReference>
<evidence type="ECO:0000313" key="5">
    <source>
        <dbReference type="Proteomes" id="UP000006565"/>
    </source>
</evidence>
<organism evidence="4 5">
    <name type="scientific">Methanolacinia petrolearia (strain DSM 11571 / OCM 486 / SEBR 4847)</name>
    <name type="common">Methanoplanus petrolearius</name>
    <dbReference type="NCBI Taxonomy" id="679926"/>
    <lineage>
        <taxon>Archaea</taxon>
        <taxon>Methanobacteriati</taxon>
        <taxon>Methanobacteriota</taxon>
        <taxon>Stenosarchaea group</taxon>
        <taxon>Methanomicrobia</taxon>
        <taxon>Methanomicrobiales</taxon>
        <taxon>Methanomicrobiaceae</taxon>
        <taxon>Methanolacinia</taxon>
    </lineage>
</organism>
<name>E1RDL5_METP4</name>
<dbReference type="EMBL" id="CP002117">
    <property type="protein sequence ID" value="ADN35968.1"/>
    <property type="molecule type" value="Genomic_DNA"/>
</dbReference>
<dbReference type="Proteomes" id="UP000006565">
    <property type="component" value="Chromosome"/>
</dbReference>
<dbReference type="InterPro" id="IPR011006">
    <property type="entry name" value="CheY-like_superfamily"/>
</dbReference>
<feature type="modified residue" description="4-aspartylphosphate" evidence="2">
    <location>
        <position position="52"/>
    </location>
</feature>
<dbReference type="HOGENOM" id="CLU_000445_69_15_2"/>
<evidence type="ECO:0000256" key="2">
    <source>
        <dbReference type="PROSITE-ProRule" id="PRU00169"/>
    </source>
</evidence>
<dbReference type="PROSITE" id="PS50110">
    <property type="entry name" value="RESPONSE_REGULATORY"/>
    <property type="match status" value="1"/>
</dbReference>